<sequence length="319" mass="35098">MPQLLGFHISVEMGGKVLPEYDINVDHIENETPVISCWIPSSVGKTFRILVAVPPPPRTVHHSFNLSLDGSLPSVKGCFIKKNSQAPFLTLAEEVVSPTQSRDFQFSPIQTTGVDDGEPIDTYNEKVGEIGVHVSSVLHYVKSSNIVCTNSVTGGQILERSKKVLKHCVDYGEAREVKTQITSWRPVGKELLATFLFRYRSLDYLVAQGIAPKTAFTATAARILASRSKGGRPSCMTSVPLRLPMNSHLIGDSDRVTDERQQRIKKPTLTVAIPEKRKAESEASLSENDFEQSSDGYSTSSYQDSKSNDLVDVSSPFLL</sequence>
<evidence type="ECO:0000313" key="3">
    <source>
        <dbReference type="EMBL" id="TFK18189.1"/>
    </source>
</evidence>
<evidence type="ECO:0000259" key="2">
    <source>
        <dbReference type="Pfam" id="PF25534"/>
    </source>
</evidence>
<gene>
    <name evidence="3" type="ORF">FA15DRAFT_649771</name>
</gene>
<protein>
    <recommendedName>
        <fullName evidence="2">DUF7918 domain-containing protein</fullName>
    </recommendedName>
</protein>
<dbReference type="PANTHER" id="PTHR36223:SF1">
    <property type="entry name" value="TRANSCRIPTION ELONGATION FACTOR EAF N-TERMINAL DOMAIN-CONTAINING PROTEIN"/>
    <property type="match status" value="1"/>
</dbReference>
<name>A0A5C3KDM8_COPMA</name>
<dbReference type="PANTHER" id="PTHR36223">
    <property type="entry name" value="BETA-LACTAMASE-TYPE TRANSPEPTIDASE FOLD DOMAIN CONTAINING PROTEIN"/>
    <property type="match status" value="1"/>
</dbReference>
<feature type="region of interest" description="Disordered" evidence="1">
    <location>
        <begin position="273"/>
        <end position="319"/>
    </location>
</feature>
<keyword evidence="4" id="KW-1185">Reference proteome</keyword>
<feature type="domain" description="DUF7918" evidence="2">
    <location>
        <begin position="7"/>
        <end position="214"/>
    </location>
</feature>
<dbReference type="InterPro" id="IPR057678">
    <property type="entry name" value="DUF7918"/>
</dbReference>
<dbReference type="AlphaFoldDB" id="A0A5C3KDM8"/>
<feature type="compositionally biased region" description="Polar residues" evidence="1">
    <location>
        <begin position="283"/>
        <end position="305"/>
    </location>
</feature>
<proteinExistence type="predicted"/>
<reference evidence="3 4" key="1">
    <citation type="journal article" date="2019" name="Nat. Ecol. Evol.">
        <title>Megaphylogeny resolves global patterns of mushroom evolution.</title>
        <authorList>
            <person name="Varga T."/>
            <person name="Krizsan K."/>
            <person name="Foldi C."/>
            <person name="Dima B."/>
            <person name="Sanchez-Garcia M."/>
            <person name="Sanchez-Ramirez S."/>
            <person name="Szollosi G.J."/>
            <person name="Szarkandi J.G."/>
            <person name="Papp V."/>
            <person name="Albert L."/>
            <person name="Andreopoulos W."/>
            <person name="Angelini C."/>
            <person name="Antonin V."/>
            <person name="Barry K.W."/>
            <person name="Bougher N.L."/>
            <person name="Buchanan P."/>
            <person name="Buyck B."/>
            <person name="Bense V."/>
            <person name="Catcheside P."/>
            <person name="Chovatia M."/>
            <person name="Cooper J."/>
            <person name="Damon W."/>
            <person name="Desjardin D."/>
            <person name="Finy P."/>
            <person name="Geml J."/>
            <person name="Haridas S."/>
            <person name="Hughes K."/>
            <person name="Justo A."/>
            <person name="Karasinski D."/>
            <person name="Kautmanova I."/>
            <person name="Kiss B."/>
            <person name="Kocsube S."/>
            <person name="Kotiranta H."/>
            <person name="LaButti K.M."/>
            <person name="Lechner B.E."/>
            <person name="Liimatainen K."/>
            <person name="Lipzen A."/>
            <person name="Lukacs Z."/>
            <person name="Mihaltcheva S."/>
            <person name="Morgado L.N."/>
            <person name="Niskanen T."/>
            <person name="Noordeloos M.E."/>
            <person name="Ohm R.A."/>
            <person name="Ortiz-Santana B."/>
            <person name="Ovrebo C."/>
            <person name="Racz N."/>
            <person name="Riley R."/>
            <person name="Savchenko A."/>
            <person name="Shiryaev A."/>
            <person name="Soop K."/>
            <person name="Spirin V."/>
            <person name="Szebenyi C."/>
            <person name="Tomsovsky M."/>
            <person name="Tulloss R.E."/>
            <person name="Uehling J."/>
            <person name="Grigoriev I.V."/>
            <person name="Vagvolgyi C."/>
            <person name="Papp T."/>
            <person name="Martin F.M."/>
            <person name="Miettinen O."/>
            <person name="Hibbett D.S."/>
            <person name="Nagy L.G."/>
        </authorList>
    </citation>
    <scope>NUCLEOTIDE SEQUENCE [LARGE SCALE GENOMIC DNA]</scope>
    <source>
        <strain evidence="3 4">CBS 121175</strain>
    </source>
</reference>
<organism evidence="3 4">
    <name type="scientific">Coprinopsis marcescibilis</name>
    <name type="common">Agaric fungus</name>
    <name type="synonym">Psathyrella marcescibilis</name>
    <dbReference type="NCBI Taxonomy" id="230819"/>
    <lineage>
        <taxon>Eukaryota</taxon>
        <taxon>Fungi</taxon>
        <taxon>Dikarya</taxon>
        <taxon>Basidiomycota</taxon>
        <taxon>Agaricomycotina</taxon>
        <taxon>Agaricomycetes</taxon>
        <taxon>Agaricomycetidae</taxon>
        <taxon>Agaricales</taxon>
        <taxon>Agaricineae</taxon>
        <taxon>Psathyrellaceae</taxon>
        <taxon>Coprinopsis</taxon>
    </lineage>
</organism>
<dbReference type="EMBL" id="ML210423">
    <property type="protein sequence ID" value="TFK18189.1"/>
    <property type="molecule type" value="Genomic_DNA"/>
</dbReference>
<accession>A0A5C3KDM8</accession>
<dbReference type="Proteomes" id="UP000307440">
    <property type="component" value="Unassembled WGS sequence"/>
</dbReference>
<evidence type="ECO:0000256" key="1">
    <source>
        <dbReference type="SAM" id="MobiDB-lite"/>
    </source>
</evidence>
<evidence type="ECO:0000313" key="4">
    <source>
        <dbReference type="Proteomes" id="UP000307440"/>
    </source>
</evidence>
<dbReference type="OrthoDB" id="3364132at2759"/>
<dbReference type="STRING" id="230819.A0A5C3KDM8"/>
<dbReference type="Pfam" id="PF25534">
    <property type="entry name" value="DUF7918"/>
    <property type="match status" value="1"/>
</dbReference>